<reference evidence="3 4" key="1">
    <citation type="submission" date="2014-04" db="EMBL/GenBank/DDBJ databases">
        <title>Evolutionary Origins and Diversification of the Mycorrhizal Mutualists.</title>
        <authorList>
            <consortium name="DOE Joint Genome Institute"/>
            <consortium name="Mycorrhizal Genomics Consortium"/>
            <person name="Kohler A."/>
            <person name="Kuo A."/>
            <person name="Nagy L.G."/>
            <person name="Floudas D."/>
            <person name="Copeland A."/>
            <person name="Barry K.W."/>
            <person name="Cichocki N."/>
            <person name="Veneault-Fourrey C."/>
            <person name="LaButti K."/>
            <person name="Lindquist E.A."/>
            <person name="Lipzen A."/>
            <person name="Lundell T."/>
            <person name="Morin E."/>
            <person name="Murat C."/>
            <person name="Riley R."/>
            <person name="Ohm R."/>
            <person name="Sun H."/>
            <person name="Tunlid A."/>
            <person name="Henrissat B."/>
            <person name="Grigoriev I.V."/>
            <person name="Hibbett D.S."/>
            <person name="Martin F."/>
        </authorList>
    </citation>
    <scope>NUCLEOTIDE SEQUENCE [LARGE SCALE GENOMIC DNA]</scope>
    <source>
        <strain evidence="3 4">MD-312</strain>
    </source>
</reference>
<organism evidence="3 4">
    <name type="scientific">Hydnomerulius pinastri MD-312</name>
    <dbReference type="NCBI Taxonomy" id="994086"/>
    <lineage>
        <taxon>Eukaryota</taxon>
        <taxon>Fungi</taxon>
        <taxon>Dikarya</taxon>
        <taxon>Basidiomycota</taxon>
        <taxon>Agaricomycotina</taxon>
        <taxon>Agaricomycetes</taxon>
        <taxon>Agaricomycetidae</taxon>
        <taxon>Boletales</taxon>
        <taxon>Boletales incertae sedis</taxon>
        <taxon>Leucogyrophana</taxon>
    </lineage>
</organism>
<evidence type="ECO:0000313" key="4">
    <source>
        <dbReference type="Proteomes" id="UP000053820"/>
    </source>
</evidence>
<keyword evidence="2" id="KW-0732">Signal</keyword>
<dbReference type="Proteomes" id="UP000053820">
    <property type="component" value="Unassembled WGS sequence"/>
</dbReference>
<feature type="signal peptide" evidence="2">
    <location>
        <begin position="1"/>
        <end position="32"/>
    </location>
</feature>
<dbReference type="AlphaFoldDB" id="A0A0C9WA13"/>
<proteinExistence type="predicted"/>
<evidence type="ECO:0000256" key="2">
    <source>
        <dbReference type="SAM" id="SignalP"/>
    </source>
</evidence>
<evidence type="ECO:0000313" key="3">
    <source>
        <dbReference type="EMBL" id="KIJ60206.1"/>
    </source>
</evidence>
<keyword evidence="4" id="KW-1185">Reference proteome</keyword>
<accession>A0A0C9WA13</accession>
<feature type="region of interest" description="Disordered" evidence="1">
    <location>
        <begin position="32"/>
        <end position="52"/>
    </location>
</feature>
<protein>
    <submittedName>
        <fullName evidence="3">Uncharacterized protein</fullName>
    </submittedName>
</protein>
<dbReference type="EMBL" id="KN839875">
    <property type="protein sequence ID" value="KIJ60206.1"/>
    <property type="molecule type" value="Genomic_DNA"/>
</dbReference>
<name>A0A0C9WA13_9AGAM</name>
<feature type="chain" id="PRO_5002215844" evidence="2">
    <location>
        <begin position="33"/>
        <end position="314"/>
    </location>
</feature>
<evidence type="ECO:0000256" key="1">
    <source>
        <dbReference type="SAM" id="MobiDB-lite"/>
    </source>
</evidence>
<dbReference type="HOGENOM" id="CLU_061244_0_0_1"/>
<dbReference type="OrthoDB" id="2310204at2759"/>
<feature type="compositionally biased region" description="Pro residues" evidence="1">
    <location>
        <begin position="37"/>
        <end position="46"/>
    </location>
</feature>
<gene>
    <name evidence="3" type="ORF">HYDPIDRAFT_99196</name>
</gene>
<sequence length="314" mass="33961">MPSTSAPYRRSQSRHVLPCIAASLSLLTLVSTSQPSDLPPSAPPPPPEKRNTNYGYYIPMNEGGSMLTQVQDTYPPGLGEPINIIISAYSDSSVLQSTVDNGGLINYYQSIGFSTECLGQHAGSDQGANLGDGHGYLNETAVIRWDYGDVNLGTCEETIEGGDHIRYWIQNGPDADSGAIFMAVSYEMPIAEQHNIVVNGYNLGRDWLIGNATAQSTIIPTANLTNTSTYSGQSSFNGYTYQTSVNYVSGLLQNTSNGINHYQNVAVNGSNAIDGLVAIMTIKIVNKPDTTSGWVPFLRPILRRAWGSRKRRGK</sequence>